<evidence type="ECO:0000313" key="1">
    <source>
        <dbReference type="EMBL" id="OGK49887.1"/>
    </source>
</evidence>
<dbReference type="Proteomes" id="UP000178558">
    <property type="component" value="Unassembled WGS sequence"/>
</dbReference>
<organism evidence="1 2">
    <name type="scientific">Candidatus Roizmanbacteria bacterium RIFCSPLOWO2_01_FULL_40_42</name>
    <dbReference type="NCBI Taxonomy" id="1802066"/>
    <lineage>
        <taxon>Bacteria</taxon>
        <taxon>Candidatus Roizmaniibacteriota</taxon>
    </lineage>
</organism>
<dbReference type="PANTHER" id="PTHR41771">
    <property type="entry name" value="MEMBRANE PROTEIN-RELATED"/>
    <property type="match status" value="1"/>
</dbReference>
<dbReference type="Pfam" id="PF07907">
    <property type="entry name" value="YibE_F"/>
    <property type="match status" value="1"/>
</dbReference>
<sequence>MKKIVTGIICFLLFFTLVAPLSFAQETSTVYEGTVTQVKGNSNVTVQIATGPHKGKSFQINTNTAQTVQKVQYSKGDEVIVSFSKGPGGKDAVYVVDFVRNKQLLLLLFLFAAAVFYIGRWKGLTSFVGMIFSFMIIGNFIIPQILLGNDPVLITLIGALFMTPIIFYLGHGINKKTTVALIGTFLSLIVTGLLAYLFVFFSHLTGFSAEEASYLQLIKGGAVNIRSLLLAGIIIGALGVLDDTTISQAALVEKLKETNKNFHTKELYKHSMEVGRDHIASLVNTLVLVYTGAALPLFLLFYSSQQSFTTVVNQEVIATEIVRTLVASIGIILAVPLTTFIACLFYKD</sequence>
<reference evidence="1 2" key="1">
    <citation type="journal article" date="2016" name="Nat. Commun.">
        <title>Thousands of microbial genomes shed light on interconnected biogeochemical processes in an aquifer system.</title>
        <authorList>
            <person name="Anantharaman K."/>
            <person name="Brown C.T."/>
            <person name="Hug L.A."/>
            <person name="Sharon I."/>
            <person name="Castelle C.J."/>
            <person name="Probst A.J."/>
            <person name="Thomas B.C."/>
            <person name="Singh A."/>
            <person name="Wilkins M.J."/>
            <person name="Karaoz U."/>
            <person name="Brodie E.L."/>
            <person name="Williams K.H."/>
            <person name="Hubbard S.S."/>
            <person name="Banfield J.F."/>
        </authorList>
    </citation>
    <scope>NUCLEOTIDE SEQUENCE [LARGE SCALE GENOMIC DNA]</scope>
</reference>
<dbReference type="AlphaFoldDB" id="A0A1F7J2P3"/>
<gene>
    <name evidence="1" type="ORF">A3B50_03825</name>
</gene>
<accession>A0A1F7J2P3</accession>
<name>A0A1F7J2P3_9BACT</name>
<comment type="caution">
    <text evidence="1">The sequence shown here is derived from an EMBL/GenBank/DDBJ whole genome shotgun (WGS) entry which is preliminary data.</text>
</comment>
<proteinExistence type="predicted"/>
<protein>
    <recommendedName>
        <fullName evidence="3">YibE/F family protein</fullName>
    </recommendedName>
</protein>
<evidence type="ECO:0000313" key="2">
    <source>
        <dbReference type="Proteomes" id="UP000178558"/>
    </source>
</evidence>
<dbReference type="InterPro" id="IPR012507">
    <property type="entry name" value="YibE_F"/>
</dbReference>
<dbReference type="PANTHER" id="PTHR41771:SF1">
    <property type="entry name" value="MEMBRANE PROTEIN"/>
    <property type="match status" value="1"/>
</dbReference>
<dbReference type="EMBL" id="MGAQ01000024">
    <property type="protein sequence ID" value="OGK49887.1"/>
    <property type="molecule type" value="Genomic_DNA"/>
</dbReference>
<evidence type="ECO:0008006" key="3">
    <source>
        <dbReference type="Google" id="ProtNLM"/>
    </source>
</evidence>